<feature type="domain" description="DUF630" evidence="3">
    <location>
        <begin position="1"/>
        <end position="60"/>
    </location>
</feature>
<accession>A0ABD3J8F9</accession>
<name>A0ABD3J8F9_EUCGL</name>
<evidence type="ECO:0000256" key="1">
    <source>
        <dbReference type="SAM" id="MobiDB-lite"/>
    </source>
</evidence>
<dbReference type="Pfam" id="PF04783">
    <property type="entry name" value="DUF630"/>
    <property type="match status" value="1"/>
</dbReference>
<evidence type="ECO:0000313" key="5">
    <source>
        <dbReference type="Proteomes" id="UP001634007"/>
    </source>
</evidence>
<dbReference type="AlphaFoldDB" id="A0ABD3J8F9"/>
<feature type="compositionally biased region" description="Acidic residues" evidence="1">
    <location>
        <begin position="189"/>
        <end position="207"/>
    </location>
</feature>
<dbReference type="InterPro" id="IPR006867">
    <property type="entry name" value="DUF632"/>
</dbReference>
<dbReference type="Pfam" id="PF04782">
    <property type="entry name" value="DUF632"/>
    <property type="match status" value="1"/>
</dbReference>
<reference evidence="4 5" key="1">
    <citation type="submission" date="2024-11" db="EMBL/GenBank/DDBJ databases">
        <title>Chromosome-level genome assembly of Eucalyptus globulus Labill. provides insights into its genome evolution.</title>
        <authorList>
            <person name="Li X."/>
        </authorList>
    </citation>
    <scope>NUCLEOTIDE SEQUENCE [LARGE SCALE GENOMIC DNA]</scope>
    <source>
        <strain evidence="4">CL2024</strain>
        <tissue evidence="4">Fresh tender leaves</tissue>
    </source>
</reference>
<gene>
    <name evidence="4" type="ORF">ACJRO7_035017</name>
</gene>
<feature type="domain" description="DUF632" evidence="2">
    <location>
        <begin position="262"/>
        <end position="585"/>
    </location>
</feature>
<organism evidence="4 5">
    <name type="scientific">Eucalyptus globulus</name>
    <name type="common">Tasmanian blue gum</name>
    <dbReference type="NCBI Taxonomy" id="34317"/>
    <lineage>
        <taxon>Eukaryota</taxon>
        <taxon>Viridiplantae</taxon>
        <taxon>Streptophyta</taxon>
        <taxon>Embryophyta</taxon>
        <taxon>Tracheophyta</taxon>
        <taxon>Spermatophyta</taxon>
        <taxon>Magnoliopsida</taxon>
        <taxon>eudicotyledons</taxon>
        <taxon>Gunneridae</taxon>
        <taxon>Pentapetalae</taxon>
        <taxon>rosids</taxon>
        <taxon>malvids</taxon>
        <taxon>Myrtales</taxon>
        <taxon>Myrtaceae</taxon>
        <taxon>Myrtoideae</taxon>
        <taxon>Eucalypteae</taxon>
        <taxon>Eucalyptus</taxon>
    </lineage>
</organism>
<dbReference type="InterPro" id="IPR006868">
    <property type="entry name" value="DUF630"/>
</dbReference>
<feature type="region of interest" description="Disordered" evidence="1">
    <location>
        <begin position="92"/>
        <end position="131"/>
    </location>
</feature>
<evidence type="ECO:0000313" key="4">
    <source>
        <dbReference type="EMBL" id="KAL3722739.1"/>
    </source>
</evidence>
<comment type="caution">
    <text evidence="4">The sequence shown here is derived from an EMBL/GenBank/DDBJ whole genome shotgun (WGS) entry which is preliminary data.</text>
</comment>
<sequence length="733" mass="82693">MGCVASKLGEEEEVVSICRERKHQLKLAVERRYALAEAHFKYCQSLYAVAAAVKLFVARHSSPSSPFLITFSPPCTSPSTPTENVTNSTMLLQQRPSESTKESIPCEHCDSSTSSDDSSEEETEKRVNAEEQEPACGYYYMQMPPPMPSPQRDFGWDFFNPFYGMRPDVMSGYRQTSEDDLRVVREQEGIPELEEEEEAEENGVEEEEKVVVVEENAVSGGEAKEESGSVEMVKVVGGGGCLGQGEHKGLTVIDMPEKGRELLEALKDIEDHFIRAYDSGKDVSRMLEANRVHLQSGLEEIKENSTKLIQSLTWHRSTSSKPTSCKSLVASSSKGSSTWTAYTNELFDDYGGMVSGSHSLTLERLYAWEKKLYEEVKAGDNIRKLYERKCMRLRNQGVRGDDGPVMDKTRATAKDLYARILVAIRSAESISKKIEKLRDDELQPQILELLKGLTQTWKIMLESHETQNKILLEVGTFACPTYGKFCNDSHRLATLQLEAELQNWRSCFTDYITSQKAYVEALHGWLAKFVAPEAEFCSKGRSSSTPYRVNGPLLLPICHDWSASLNKLPEKAVAFALKSFAKDVRALWAQQGEEQRQKRKVDALAKEVERRTMSPSFQKVETAFLEFRPTEDKTELEIDHPELATDKGDFLETLRRKLEVEKERHHNCMQETQRITLNGFQTGLSAIFESLTEFSKASQKLYDDLVAYSESAERAKNVTHLEGSQAGGDGERR</sequence>
<evidence type="ECO:0008006" key="6">
    <source>
        <dbReference type="Google" id="ProtNLM"/>
    </source>
</evidence>
<evidence type="ECO:0000259" key="3">
    <source>
        <dbReference type="Pfam" id="PF04783"/>
    </source>
</evidence>
<feature type="region of interest" description="Disordered" evidence="1">
    <location>
        <begin position="188"/>
        <end position="207"/>
    </location>
</feature>
<feature type="compositionally biased region" description="Basic and acidic residues" evidence="1">
    <location>
        <begin position="98"/>
        <end position="110"/>
    </location>
</feature>
<dbReference type="Proteomes" id="UP001634007">
    <property type="component" value="Unassembled WGS sequence"/>
</dbReference>
<keyword evidence="5" id="KW-1185">Reference proteome</keyword>
<protein>
    <recommendedName>
        <fullName evidence="6">Nitrate regulatory gene2 protein</fullName>
    </recommendedName>
</protein>
<dbReference type="PANTHER" id="PTHR21450">
    <property type="entry name" value="PROTEIN ALTERED PHOSPHATE STARVATION RESPONSE 1"/>
    <property type="match status" value="1"/>
</dbReference>
<evidence type="ECO:0000259" key="2">
    <source>
        <dbReference type="Pfam" id="PF04782"/>
    </source>
</evidence>
<dbReference type="PANTHER" id="PTHR21450:SF17">
    <property type="entry name" value="OS09G0542500 PROTEIN"/>
    <property type="match status" value="1"/>
</dbReference>
<dbReference type="EMBL" id="JBJKBG010000009">
    <property type="protein sequence ID" value="KAL3722739.1"/>
    <property type="molecule type" value="Genomic_DNA"/>
</dbReference>
<proteinExistence type="predicted"/>